<comment type="caution">
    <text evidence="7">The sequence shown here is derived from an EMBL/GenBank/DDBJ whole genome shotgun (WGS) entry which is preliminary data.</text>
</comment>
<gene>
    <name evidence="7" type="ORF">D0Y65_011665</name>
</gene>
<evidence type="ECO:0000256" key="1">
    <source>
        <dbReference type="ARBA" id="ARBA00023015"/>
    </source>
</evidence>
<dbReference type="SMART" id="SM01014">
    <property type="entry name" value="ARID"/>
    <property type="match status" value="1"/>
</dbReference>
<dbReference type="GO" id="GO:0003677">
    <property type="term" value="F:DNA binding"/>
    <property type="evidence" value="ECO:0007669"/>
    <property type="project" value="UniProtKB-KW"/>
</dbReference>
<proteinExistence type="predicted"/>
<dbReference type="EMBL" id="QZWG01000005">
    <property type="protein sequence ID" value="RZC11561.1"/>
    <property type="molecule type" value="Genomic_DNA"/>
</dbReference>
<feature type="region of interest" description="Disordered" evidence="5">
    <location>
        <begin position="1"/>
        <end position="26"/>
    </location>
</feature>
<dbReference type="InterPro" id="IPR001606">
    <property type="entry name" value="ARID_dom"/>
</dbReference>
<keyword evidence="2" id="KW-0238">DNA-binding</keyword>
<dbReference type="FunFam" id="1.10.150.60:FF:000018">
    <property type="entry name" value="AT-rich interactive domain-containing protein 3"/>
    <property type="match status" value="1"/>
</dbReference>
<organism evidence="7 8">
    <name type="scientific">Glycine soja</name>
    <name type="common">Wild soybean</name>
    <dbReference type="NCBI Taxonomy" id="3848"/>
    <lineage>
        <taxon>Eukaryota</taxon>
        <taxon>Viridiplantae</taxon>
        <taxon>Streptophyta</taxon>
        <taxon>Embryophyta</taxon>
        <taxon>Tracheophyta</taxon>
        <taxon>Spermatophyta</taxon>
        <taxon>Magnoliopsida</taxon>
        <taxon>eudicotyledons</taxon>
        <taxon>Gunneridae</taxon>
        <taxon>Pentapetalae</taxon>
        <taxon>rosids</taxon>
        <taxon>fabids</taxon>
        <taxon>Fabales</taxon>
        <taxon>Fabaceae</taxon>
        <taxon>Papilionoideae</taxon>
        <taxon>50 kb inversion clade</taxon>
        <taxon>NPAAA clade</taxon>
        <taxon>indigoferoid/millettioid clade</taxon>
        <taxon>Phaseoleae</taxon>
        <taxon>Glycine</taxon>
        <taxon>Glycine subgen. Soja</taxon>
    </lineage>
</organism>
<keyword evidence="4" id="KW-0539">Nucleus</keyword>
<evidence type="ECO:0000256" key="5">
    <source>
        <dbReference type="SAM" id="MobiDB-lite"/>
    </source>
</evidence>
<feature type="compositionally biased region" description="Basic and acidic residues" evidence="5">
    <location>
        <begin position="1"/>
        <end position="17"/>
    </location>
</feature>
<keyword evidence="1" id="KW-0805">Transcription regulation</keyword>
<sequence length="145" mass="17166">MNVLEVENKVDEKKVAEPADNGNSNSRHMLFLDQASINSYDGNESRIEEEQSTFMKELENFFRERSMEFKPPKFYKEGLNCLKLWSVVTRLGGYDKVTSCKLWRQVGESFKPPKTCTTISWTFWRFYKKWNGEGRERGDTTSRRR</sequence>
<feature type="domain" description="ARID" evidence="6">
    <location>
        <begin position="48"/>
        <end position="139"/>
    </location>
</feature>
<evidence type="ECO:0000259" key="6">
    <source>
        <dbReference type="PROSITE" id="PS51011"/>
    </source>
</evidence>
<dbReference type="GO" id="GO:0006357">
    <property type="term" value="P:regulation of transcription by RNA polymerase II"/>
    <property type="evidence" value="ECO:0007669"/>
    <property type="project" value="InterPro"/>
</dbReference>
<dbReference type="PROSITE" id="PS51011">
    <property type="entry name" value="ARID"/>
    <property type="match status" value="1"/>
</dbReference>
<dbReference type="Pfam" id="PF01388">
    <property type="entry name" value="ARID"/>
    <property type="match status" value="1"/>
</dbReference>
<dbReference type="InterPro" id="IPR045147">
    <property type="entry name" value="ARI3A/B/C"/>
</dbReference>
<evidence type="ECO:0000256" key="3">
    <source>
        <dbReference type="ARBA" id="ARBA00023163"/>
    </source>
</evidence>
<dbReference type="Gene3D" id="1.10.150.60">
    <property type="entry name" value="ARID DNA-binding domain"/>
    <property type="match status" value="1"/>
</dbReference>
<dbReference type="PANTHER" id="PTHR15348:SF0">
    <property type="entry name" value="PROTEIN DEAD RINGER"/>
    <property type="match status" value="1"/>
</dbReference>
<evidence type="ECO:0000256" key="4">
    <source>
        <dbReference type="ARBA" id="ARBA00023242"/>
    </source>
</evidence>
<dbReference type="AlphaFoldDB" id="A0A445KLF3"/>
<evidence type="ECO:0000313" key="8">
    <source>
        <dbReference type="Proteomes" id="UP000289340"/>
    </source>
</evidence>
<dbReference type="Proteomes" id="UP000289340">
    <property type="component" value="Chromosome 5"/>
</dbReference>
<name>A0A445KLF3_GLYSO</name>
<keyword evidence="8" id="KW-1185">Reference proteome</keyword>
<reference evidence="7 8" key="1">
    <citation type="submission" date="2018-09" db="EMBL/GenBank/DDBJ databases">
        <title>A high-quality reference genome of wild soybean provides a powerful tool to mine soybean genomes.</title>
        <authorList>
            <person name="Xie M."/>
            <person name="Chung C.Y.L."/>
            <person name="Li M.-W."/>
            <person name="Wong F.-L."/>
            <person name="Chan T.-F."/>
            <person name="Lam H.-M."/>
        </authorList>
    </citation>
    <scope>NUCLEOTIDE SEQUENCE [LARGE SCALE GENOMIC DNA]</scope>
    <source>
        <strain evidence="8">cv. W05</strain>
        <tissue evidence="7">Hypocotyl of etiolated seedlings</tissue>
    </source>
</reference>
<keyword evidence="3" id="KW-0804">Transcription</keyword>
<dbReference type="SUPFAM" id="SSF46774">
    <property type="entry name" value="ARID-like"/>
    <property type="match status" value="1"/>
</dbReference>
<accession>A0A445KLF3</accession>
<dbReference type="GO" id="GO:0005634">
    <property type="term" value="C:nucleus"/>
    <property type="evidence" value="ECO:0007669"/>
    <property type="project" value="TreeGrafter"/>
</dbReference>
<dbReference type="CDD" id="cd16100">
    <property type="entry name" value="ARID"/>
    <property type="match status" value="1"/>
</dbReference>
<dbReference type="InterPro" id="IPR036431">
    <property type="entry name" value="ARID_dom_sf"/>
</dbReference>
<dbReference type="SMR" id="A0A445KLF3"/>
<dbReference type="PANTHER" id="PTHR15348">
    <property type="entry name" value="AT-RICH INTERACTIVE DOMAIN-CONTAINING PROTEIN ARID DOMAIN- CONTAINING PROTEIN DEAD RINGER PROTEIN B-CELL REGULATOR OF IGH TRANSCRIPTION BRIGHT"/>
    <property type="match status" value="1"/>
</dbReference>
<protein>
    <submittedName>
        <fullName evidence="7">AT-rich interactive domain-containing protein 3</fullName>
    </submittedName>
</protein>
<evidence type="ECO:0000313" key="7">
    <source>
        <dbReference type="EMBL" id="RZC11561.1"/>
    </source>
</evidence>
<dbReference type="SMART" id="SM00501">
    <property type="entry name" value="BRIGHT"/>
    <property type="match status" value="1"/>
</dbReference>
<evidence type="ECO:0000256" key="2">
    <source>
        <dbReference type="ARBA" id="ARBA00023125"/>
    </source>
</evidence>